<accession>A0A3N4LDD1</accession>
<dbReference type="InParanoid" id="A0A3N4LDD1"/>
<gene>
    <name evidence="1" type="ORF">L211DRAFT_851914</name>
</gene>
<dbReference type="Proteomes" id="UP000267821">
    <property type="component" value="Unassembled WGS sequence"/>
</dbReference>
<dbReference type="OrthoDB" id="5272487at2759"/>
<organism evidence="1 2">
    <name type="scientific">Terfezia boudieri ATCC MYA-4762</name>
    <dbReference type="NCBI Taxonomy" id="1051890"/>
    <lineage>
        <taxon>Eukaryota</taxon>
        <taxon>Fungi</taxon>
        <taxon>Dikarya</taxon>
        <taxon>Ascomycota</taxon>
        <taxon>Pezizomycotina</taxon>
        <taxon>Pezizomycetes</taxon>
        <taxon>Pezizales</taxon>
        <taxon>Pezizaceae</taxon>
        <taxon>Terfezia</taxon>
    </lineage>
</organism>
<protein>
    <submittedName>
        <fullName evidence="1">Uncharacterized protein</fullName>
    </submittedName>
</protein>
<proteinExistence type="predicted"/>
<dbReference type="AlphaFoldDB" id="A0A3N4LDD1"/>
<sequence length="222" mass="24779">MIALANHCLYVLINNLQGGRFHWAFYIPELIPTLTYVPPLSLGSHPQYHHLTGMRKGDIYHVTNYLGTQPWTRELGVLLPKSSFDSDATLVLAVKIADFSSEGGLGRHSWNRRRFIQVLEKIPIHDDTSANGDTTEPFTGASWSMEAVRRLSSWEVMGGEGPVLECPDPQAWLDEIQEWAKEATAQCTGVMGEVVIKESTECRVWKSNGEGKKPAIQMSPQS</sequence>
<name>A0A3N4LDD1_9PEZI</name>
<evidence type="ECO:0000313" key="1">
    <source>
        <dbReference type="EMBL" id="RPB20890.1"/>
    </source>
</evidence>
<evidence type="ECO:0000313" key="2">
    <source>
        <dbReference type="Proteomes" id="UP000267821"/>
    </source>
</evidence>
<keyword evidence="2" id="KW-1185">Reference proteome</keyword>
<dbReference type="EMBL" id="ML121566">
    <property type="protein sequence ID" value="RPB20890.1"/>
    <property type="molecule type" value="Genomic_DNA"/>
</dbReference>
<reference evidence="1 2" key="1">
    <citation type="journal article" date="2018" name="Nat. Ecol. Evol.">
        <title>Pezizomycetes genomes reveal the molecular basis of ectomycorrhizal truffle lifestyle.</title>
        <authorList>
            <person name="Murat C."/>
            <person name="Payen T."/>
            <person name="Noel B."/>
            <person name="Kuo A."/>
            <person name="Morin E."/>
            <person name="Chen J."/>
            <person name="Kohler A."/>
            <person name="Krizsan K."/>
            <person name="Balestrini R."/>
            <person name="Da Silva C."/>
            <person name="Montanini B."/>
            <person name="Hainaut M."/>
            <person name="Levati E."/>
            <person name="Barry K.W."/>
            <person name="Belfiori B."/>
            <person name="Cichocki N."/>
            <person name="Clum A."/>
            <person name="Dockter R.B."/>
            <person name="Fauchery L."/>
            <person name="Guy J."/>
            <person name="Iotti M."/>
            <person name="Le Tacon F."/>
            <person name="Lindquist E.A."/>
            <person name="Lipzen A."/>
            <person name="Malagnac F."/>
            <person name="Mello A."/>
            <person name="Molinier V."/>
            <person name="Miyauchi S."/>
            <person name="Poulain J."/>
            <person name="Riccioni C."/>
            <person name="Rubini A."/>
            <person name="Sitrit Y."/>
            <person name="Splivallo R."/>
            <person name="Traeger S."/>
            <person name="Wang M."/>
            <person name="Zifcakova L."/>
            <person name="Wipf D."/>
            <person name="Zambonelli A."/>
            <person name="Paolocci F."/>
            <person name="Nowrousian M."/>
            <person name="Ottonello S."/>
            <person name="Baldrian P."/>
            <person name="Spatafora J.W."/>
            <person name="Henrissat B."/>
            <person name="Nagy L.G."/>
            <person name="Aury J.M."/>
            <person name="Wincker P."/>
            <person name="Grigoriev I.V."/>
            <person name="Bonfante P."/>
            <person name="Martin F.M."/>
        </authorList>
    </citation>
    <scope>NUCLEOTIDE SEQUENCE [LARGE SCALE GENOMIC DNA]</scope>
    <source>
        <strain evidence="1 2">ATCC MYA-4762</strain>
    </source>
</reference>